<dbReference type="Proteomes" id="UP000426027">
    <property type="component" value="Chromosome"/>
</dbReference>
<dbReference type="InterPro" id="IPR002716">
    <property type="entry name" value="PIN_dom"/>
</dbReference>
<protein>
    <recommendedName>
        <fullName evidence="8">Ribonuclease VapC</fullName>
        <shortName evidence="8">RNase VapC</shortName>
        <ecNumber evidence="8">3.1.-.-</ecNumber>
    </recommendedName>
    <alternativeName>
        <fullName evidence="8">Toxin VapC</fullName>
    </alternativeName>
</protein>
<dbReference type="InterPro" id="IPR029060">
    <property type="entry name" value="PIN-like_dom_sf"/>
</dbReference>
<evidence type="ECO:0000256" key="7">
    <source>
        <dbReference type="ARBA" id="ARBA00038093"/>
    </source>
</evidence>
<evidence type="ECO:0000256" key="6">
    <source>
        <dbReference type="ARBA" id="ARBA00022842"/>
    </source>
</evidence>
<evidence type="ECO:0000259" key="9">
    <source>
        <dbReference type="Pfam" id="PF01850"/>
    </source>
</evidence>
<evidence type="ECO:0000256" key="8">
    <source>
        <dbReference type="HAMAP-Rule" id="MF_00265"/>
    </source>
</evidence>
<keyword evidence="2 8" id="KW-1277">Toxin-antitoxin system</keyword>
<dbReference type="EMBL" id="CP046566">
    <property type="protein sequence ID" value="QGW29478.1"/>
    <property type="molecule type" value="Genomic_DNA"/>
</dbReference>
<evidence type="ECO:0000313" key="11">
    <source>
        <dbReference type="Proteomes" id="UP000426027"/>
    </source>
</evidence>
<dbReference type="Gene3D" id="3.40.50.1010">
    <property type="entry name" value="5'-nuclease"/>
    <property type="match status" value="1"/>
</dbReference>
<comment type="cofactor">
    <cofactor evidence="1 8">
        <name>Mg(2+)</name>
        <dbReference type="ChEBI" id="CHEBI:18420"/>
    </cofactor>
</comment>
<proteinExistence type="inferred from homology"/>
<keyword evidence="6 8" id="KW-0460">Magnesium</keyword>
<dbReference type="CDD" id="cd18738">
    <property type="entry name" value="PIN_VapC4-5_FitB-like"/>
    <property type="match status" value="1"/>
</dbReference>
<evidence type="ECO:0000256" key="5">
    <source>
        <dbReference type="ARBA" id="ARBA00022801"/>
    </source>
</evidence>
<dbReference type="GO" id="GO:0000287">
    <property type="term" value="F:magnesium ion binding"/>
    <property type="evidence" value="ECO:0007669"/>
    <property type="project" value="UniProtKB-UniRule"/>
</dbReference>
<keyword evidence="5 8" id="KW-0378">Hydrolase</keyword>
<feature type="binding site" evidence="8">
    <location>
        <position position="88"/>
    </location>
    <ligand>
        <name>Mg(2+)</name>
        <dbReference type="ChEBI" id="CHEBI:18420"/>
    </ligand>
</feature>
<keyword evidence="11" id="KW-1185">Reference proteome</keyword>
<dbReference type="InterPro" id="IPR022907">
    <property type="entry name" value="VapC_family"/>
</dbReference>
<comment type="similarity">
    <text evidence="7 8">Belongs to the PINc/VapC protein family.</text>
</comment>
<feature type="domain" description="PIN" evidence="9">
    <location>
        <begin position="8"/>
        <end position="113"/>
    </location>
</feature>
<sequence length="122" mass="13411">MSGSKFLADTNILLYILDANEAVRPFLEDELYVSEISVIELLGLKGITQKQSAIRQALLDTCTIVYLNEAIRSLAISMKQQKVIKVPDAIIAASALQMGLPLLTADKGFKKIQQLPLLLIEP</sequence>
<dbReference type="PANTHER" id="PTHR33653">
    <property type="entry name" value="RIBONUCLEASE VAPC2"/>
    <property type="match status" value="1"/>
</dbReference>
<dbReference type="PANTHER" id="PTHR33653:SF1">
    <property type="entry name" value="RIBONUCLEASE VAPC2"/>
    <property type="match status" value="1"/>
</dbReference>
<dbReference type="AlphaFoldDB" id="A0A6I6GP87"/>
<dbReference type="Pfam" id="PF01850">
    <property type="entry name" value="PIN"/>
    <property type="match status" value="1"/>
</dbReference>
<evidence type="ECO:0000256" key="3">
    <source>
        <dbReference type="ARBA" id="ARBA00022722"/>
    </source>
</evidence>
<dbReference type="HAMAP" id="MF_00265">
    <property type="entry name" value="VapC_Nob1"/>
    <property type="match status" value="1"/>
</dbReference>
<organism evidence="10 11">
    <name type="scientific">Phnomibacter ginsenosidimutans</name>
    <dbReference type="NCBI Taxonomy" id="2676868"/>
    <lineage>
        <taxon>Bacteria</taxon>
        <taxon>Pseudomonadati</taxon>
        <taxon>Bacteroidota</taxon>
        <taxon>Chitinophagia</taxon>
        <taxon>Chitinophagales</taxon>
        <taxon>Chitinophagaceae</taxon>
        <taxon>Phnomibacter</taxon>
    </lineage>
</organism>
<keyword evidence="4 8" id="KW-0479">Metal-binding</keyword>
<evidence type="ECO:0000256" key="1">
    <source>
        <dbReference type="ARBA" id="ARBA00001946"/>
    </source>
</evidence>
<dbReference type="EC" id="3.1.-.-" evidence="8"/>
<dbReference type="GO" id="GO:0090729">
    <property type="term" value="F:toxin activity"/>
    <property type="evidence" value="ECO:0007669"/>
    <property type="project" value="UniProtKB-KW"/>
</dbReference>
<accession>A0A6I6GP87</accession>
<keyword evidence="3 8" id="KW-0540">Nuclease</keyword>
<dbReference type="RefSeq" id="WP_157479830.1">
    <property type="nucleotide sequence ID" value="NZ_CP046566.1"/>
</dbReference>
<dbReference type="InterPro" id="IPR050556">
    <property type="entry name" value="Type_II_TA_system_RNase"/>
</dbReference>
<reference evidence="10 11" key="1">
    <citation type="submission" date="2019-11" db="EMBL/GenBank/DDBJ databases">
        <authorList>
            <person name="Im W.T."/>
        </authorList>
    </citation>
    <scope>NUCLEOTIDE SEQUENCE [LARGE SCALE GENOMIC DNA]</scope>
    <source>
        <strain evidence="10 11">SB-02</strain>
    </source>
</reference>
<keyword evidence="8" id="KW-0800">Toxin</keyword>
<evidence type="ECO:0000256" key="2">
    <source>
        <dbReference type="ARBA" id="ARBA00022649"/>
    </source>
</evidence>
<dbReference type="GO" id="GO:0016787">
    <property type="term" value="F:hydrolase activity"/>
    <property type="evidence" value="ECO:0007669"/>
    <property type="project" value="UniProtKB-KW"/>
</dbReference>
<evidence type="ECO:0000313" key="10">
    <source>
        <dbReference type="EMBL" id="QGW29478.1"/>
    </source>
</evidence>
<name>A0A6I6GP87_9BACT</name>
<feature type="binding site" evidence="8">
    <location>
        <position position="9"/>
    </location>
    <ligand>
        <name>Mg(2+)</name>
        <dbReference type="ChEBI" id="CHEBI:18420"/>
    </ligand>
</feature>
<dbReference type="GO" id="GO:0004540">
    <property type="term" value="F:RNA nuclease activity"/>
    <property type="evidence" value="ECO:0007669"/>
    <property type="project" value="InterPro"/>
</dbReference>
<gene>
    <name evidence="8" type="primary">vapC</name>
    <name evidence="10" type="ORF">GLV81_16420</name>
</gene>
<comment type="function">
    <text evidence="8">Toxic component of a toxin-antitoxin (TA) system. An RNase.</text>
</comment>
<dbReference type="KEGG" id="fls:GLV81_16420"/>
<evidence type="ECO:0000256" key="4">
    <source>
        <dbReference type="ARBA" id="ARBA00022723"/>
    </source>
</evidence>
<dbReference type="SUPFAM" id="SSF88723">
    <property type="entry name" value="PIN domain-like"/>
    <property type="match status" value="1"/>
</dbReference>